<feature type="compositionally biased region" description="Acidic residues" evidence="1">
    <location>
        <begin position="273"/>
        <end position="303"/>
    </location>
</feature>
<feature type="compositionally biased region" description="Basic and acidic residues" evidence="1">
    <location>
        <begin position="590"/>
        <end position="604"/>
    </location>
</feature>
<feature type="compositionally biased region" description="Basic and acidic residues" evidence="1">
    <location>
        <begin position="181"/>
        <end position="192"/>
    </location>
</feature>
<name>A0ABQ5EZ21_9ASTR</name>
<evidence type="ECO:0000313" key="3">
    <source>
        <dbReference type="Proteomes" id="UP001151760"/>
    </source>
</evidence>
<gene>
    <name evidence="2" type="ORF">Tco_0991362</name>
</gene>
<dbReference type="Proteomes" id="UP001151760">
    <property type="component" value="Unassembled WGS sequence"/>
</dbReference>
<accession>A0ABQ5EZ21</accession>
<feature type="region of interest" description="Disordered" evidence="1">
    <location>
        <begin position="568"/>
        <end position="677"/>
    </location>
</feature>
<feature type="compositionally biased region" description="Basic and acidic residues" evidence="1">
    <location>
        <begin position="235"/>
        <end position="247"/>
    </location>
</feature>
<protein>
    <submittedName>
        <fullName evidence="2">Uncharacterized protein</fullName>
    </submittedName>
</protein>
<dbReference type="EMBL" id="BQNB010016832">
    <property type="protein sequence ID" value="GJT56308.1"/>
    <property type="molecule type" value="Genomic_DNA"/>
</dbReference>
<feature type="compositionally biased region" description="Acidic residues" evidence="1">
    <location>
        <begin position="248"/>
        <end position="259"/>
    </location>
</feature>
<keyword evidence="3" id="KW-1185">Reference proteome</keyword>
<reference evidence="2" key="2">
    <citation type="submission" date="2022-01" db="EMBL/GenBank/DDBJ databases">
        <authorList>
            <person name="Yamashiro T."/>
            <person name="Shiraishi A."/>
            <person name="Satake H."/>
            <person name="Nakayama K."/>
        </authorList>
    </citation>
    <scope>NUCLEOTIDE SEQUENCE</scope>
</reference>
<proteinExistence type="predicted"/>
<sequence length="677" mass="75935">MFYPRFTKVVINHFMSQDQSIPRRNKVDWHMANDDPILTTMRFIPQHEVVQKYGAILPDNLTTQAMKESEAYKTYYDFATGKAIPKPKYVRQTTKKKIVQAAEASSGKRLKATAKVTRLGKKKQPAKGLKTLSEIALSEAEQMKLAIERSKTQLHSSQPSGSGAHEGTGVTPGVPDVPKYGSDKEKISWKSSDEEDDDDEANIGKDEDDDDQDDDDNADHDDDDERTESDNDGDDFVHPKLSTHDEEDRHDEEDKEEDSFDPRVQTPSHVESTDDEDSDEEIQGANVEGEEMDEEETNEEDEGHELYRDVNVNLEGRDTEMTDAPRTILQTTQVIEDTHVIITLVNPEGQQQSSSVSSGFVFNMLNPSPDISIDSIFNLNTKSTSLVHVSVTTVVEPPLLSATTLPPSSTPLITHLQQTPVPTPATVPSSSLQDLPNFGSLFGFDHRLKTLENDFSEFKQTNQFAAAVSLIPSIIDTYLANKMNEAVKTAIQLQSDRLQEEAQAENKNFINTLDDNIKKIIKEQVKEQSIHRSNEQKNLYKALVDAYKSDKLILDTYGDTVSFKRCRDDEDKDEEPFVGSNRGSKRRRAGKEPESTSAPKEKTSKVSGKSTEGSKSHHKSASESTQTEEPINTAKDFKEPVDQEFETGVTEDQPDKETSQHPDWFQKPTRPPTPDRD</sequence>
<reference evidence="2" key="1">
    <citation type="journal article" date="2022" name="Int. J. Mol. Sci.">
        <title>Draft Genome of Tanacetum Coccineum: Genomic Comparison of Closely Related Tanacetum-Family Plants.</title>
        <authorList>
            <person name="Yamashiro T."/>
            <person name="Shiraishi A."/>
            <person name="Nakayama K."/>
            <person name="Satake H."/>
        </authorList>
    </citation>
    <scope>NUCLEOTIDE SEQUENCE</scope>
</reference>
<evidence type="ECO:0000256" key="1">
    <source>
        <dbReference type="SAM" id="MobiDB-lite"/>
    </source>
</evidence>
<evidence type="ECO:0000313" key="2">
    <source>
        <dbReference type="EMBL" id="GJT56308.1"/>
    </source>
</evidence>
<feature type="region of interest" description="Disordered" evidence="1">
    <location>
        <begin position="150"/>
        <end position="308"/>
    </location>
</feature>
<comment type="caution">
    <text evidence="2">The sequence shown here is derived from an EMBL/GenBank/DDBJ whole genome shotgun (WGS) entry which is preliminary data.</text>
</comment>
<feature type="compositionally biased region" description="Acidic residues" evidence="1">
    <location>
        <begin position="193"/>
        <end position="234"/>
    </location>
</feature>
<organism evidence="2 3">
    <name type="scientific">Tanacetum coccineum</name>
    <dbReference type="NCBI Taxonomy" id="301880"/>
    <lineage>
        <taxon>Eukaryota</taxon>
        <taxon>Viridiplantae</taxon>
        <taxon>Streptophyta</taxon>
        <taxon>Embryophyta</taxon>
        <taxon>Tracheophyta</taxon>
        <taxon>Spermatophyta</taxon>
        <taxon>Magnoliopsida</taxon>
        <taxon>eudicotyledons</taxon>
        <taxon>Gunneridae</taxon>
        <taxon>Pentapetalae</taxon>
        <taxon>asterids</taxon>
        <taxon>campanulids</taxon>
        <taxon>Asterales</taxon>
        <taxon>Asteraceae</taxon>
        <taxon>Asteroideae</taxon>
        <taxon>Anthemideae</taxon>
        <taxon>Anthemidinae</taxon>
        <taxon>Tanacetum</taxon>
    </lineage>
</organism>